<dbReference type="AlphaFoldDB" id="J9FYG6"/>
<dbReference type="EMBL" id="AMCI01003732">
    <property type="protein sequence ID" value="EJW99603.1"/>
    <property type="molecule type" value="Genomic_DNA"/>
</dbReference>
<name>J9FYG6_9ZZZZ</name>
<evidence type="ECO:0000313" key="1">
    <source>
        <dbReference type="EMBL" id="EJW99603.1"/>
    </source>
</evidence>
<dbReference type="SUPFAM" id="SSF52266">
    <property type="entry name" value="SGNH hydrolase"/>
    <property type="match status" value="1"/>
</dbReference>
<protein>
    <submittedName>
        <fullName evidence="1">Periplasmic protein</fullName>
    </submittedName>
</protein>
<sequence>MPQSTAWTEISGVRQPRLDTTEVHTLYLRANAPLQVGVKLNQRTMMALQAEGTGKVEALTRKGRSGRTRWQVPTAAGLTCWGVAEESARGVILDNLSLRGSSGTTLTEIPQEVLRQLHDVRPYDLIVLQFGLNVANKKQTNYSSYAHQMKTVIEHLKRGFPEAGILLIGVGDREDRLADGDLHTLPGIHSLIKYQQNLAAETRVAFWNLYEGMGGEGSIRRMAEAKPAEAGKDYTHINHRGGQRIARTLYKSLVYGYEQYQHHANETSNR</sequence>
<comment type="caution">
    <text evidence="1">The sequence shown here is derived from an EMBL/GenBank/DDBJ whole genome shotgun (WGS) entry which is preliminary data.</text>
</comment>
<proteinExistence type="predicted"/>
<dbReference type="InterPro" id="IPR036514">
    <property type="entry name" value="SGNH_hydro_sf"/>
</dbReference>
<dbReference type="Gene3D" id="3.40.50.1110">
    <property type="entry name" value="SGNH hydrolase"/>
    <property type="match status" value="1"/>
</dbReference>
<gene>
    <name evidence="1" type="ORF">EVA_12284</name>
</gene>
<organism evidence="1">
    <name type="scientific">gut metagenome</name>
    <dbReference type="NCBI Taxonomy" id="749906"/>
    <lineage>
        <taxon>unclassified sequences</taxon>
        <taxon>metagenomes</taxon>
        <taxon>organismal metagenomes</taxon>
    </lineage>
</organism>
<reference evidence="1" key="1">
    <citation type="journal article" date="2012" name="PLoS ONE">
        <title>Gene sets for utilization of primary and secondary nutrition supplies in the distal gut of endangered iberian lynx.</title>
        <authorList>
            <person name="Alcaide M."/>
            <person name="Messina E."/>
            <person name="Richter M."/>
            <person name="Bargiela R."/>
            <person name="Peplies J."/>
            <person name="Huws S.A."/>
            <person name="Newbold C.J."/>
            <person name="Golyshin P.N."/>
            <person name="Simon M.A."/>
            <person name="Lopez G."/>
            <person name="Yakimov M.M."/>
            <person name="Ferrer M."/>
        </authorList>
    </citation>
    <scope>NUCLEOTIDE SEQUENCE</scope>
</reference>
<accession>J9FYG6</accession>